<reference evidence="3 4" key="1">
    <citation type="journal article" date="2024" name="IMA Fungus">
        <title>Apiospora arundinis, a panoply of carbohydrate-active enzymes and secondary metabolites.</title>
        <authorList>
            <person name="Sorensen T."/>
            <person name="Petersen C."/>
            <person name="Muurmann A.T."/>
            <person name="Christiansen J.V."/>
            <person name="Brundto M.L."/>
            <person name="Overgaard C.K."/>
            <person name="Boysen A.T."/>
            <person name="Wollenberg R.D."/>
            <person name="Larsen T.O."/>
            <person name="Sorensen J.L."/>
            <person name="Nielsen K.L."/>
            <person name="Sondergaard T.E."/>
        </authorList>
    </citation>
    <scope>NUCLEOTIDE SEQUENCE [LARGE SCALE GENOMIC DNA]</scope>
    <source>
        <strain evidence="3 4">AAU 773</strain>
    </source>
</reference>
<accession>A0ABR2J7C5</accession>
<feature type="signal peptide" evidence="2">
    <location>
        <begin position="1"/>
        <end position="19"/>
    </location>
</feature>
<comment type="caution">
    <text evidence="3">The sequence shown here is derived from an EMBL/GenBank/DDBJ whole genome shotgun (WGS) entry which is preliminary data.</text>
</comment>
<evidence type="ECO:0000256" key="1">
    <source>
        <dbReference type="SAM" id="MobiDB-lite"/>
    </source>
</evidence>
<proteinExistence type="predicted"/>
<keyword evidence="2" id="KW-0732">Signal</keyword>
<dbReference type="PANTHER" id="PTHR42085:SF1">
    <property type="entry name" value="F-BOX DOMAIN-CONTAINING PROTEIN"/>
    <property type="match status" value="1"/>
</dbReference>
<dbReference type="InterPro" id="IPR038883">
    <property type="entry name" value="AN11006-like"/>
</dbReference>
<evidence type="ECO:0000256" key="2">
    <source>
        <dbReference type="SAM" id="SignalP"/>
    </source>
</evidence>
<gene>
    <name evidence="3" type="ORF">PGQ11_004205</name>
</gene>
<dbReference type="EMBL" id="JAPCWZ010000003">
    <property type="protein sequence ID" value="KAK8873691.1"/>
    <property type="molecule type" value="Genomic_DNA"/>
</dbReference>
<evidence type="ECO:0000313" key="3">
    <source>
        <dbReference type="EMBL" id="KAK8873691.1"/>
    </source>
</evidence>
<dbReference type="Proteomes" id="UP001390339">
    <property type="component" value="Unassembled WGS sequence"/>
</dbReference>
<feature type="chain" id="PRO_5046853330" evidence="2">
    <location>
        <begin position="20"/>
        <end position="410"/>
    </location>
</feature>
<dbReference type="PANTHER" id="PTHR42085">
    <property type="entry name" value="F-BOX DOMAIN-CONTAINING PROTEIN"/>
    <property type="match status" value="1"/>
</dbReference>
<protein>
    <submittedName>
        <fullName evidence="3">Uncharacterized protein</fullName>
    </submittedName>
</protein>
<keyword evidence="4" id="KW-1185">Reference proteome</keyword>
<feature type="region of interest" description="Disordered" evidence="1">
    <location>
        <begin position="106"/>
        <end position="136"/>
    </location>
</feature>
<evidence type="ECO:0000313" key="4">
    <source>
        <dbReference type="Proteomes" id="UP001390339"/>
    </source>
</evidence>
<name>A0ABR2J7C5_9PEZI</name>
<sequence length="410" mass="47777">MRTRPLCYWFLTVAHLALEGIDQSPAALALLGIQLESDRPVESIRCHCNATQRAEGHIGFLTLKCCCYSIYYPLRGLYLCCRHAKRTPGRISLAWSRRRARTRKIRERKPIVAQQRTEQEQQKQKKKKKKNLEESSSPASFLHLPLELRLKIYDLALGEPCLVEPHVGKPEWHPRPCDWQPRQRIRGDDEELQSDELRTVLGVRAWGLLYSRQLRQLPDGSFERTSRHNVPWGWWTPPRYRPLLRTSRAVYSDLLHRLYGENTISLIGAEMVHYFGRNASPEGLRLVRYVHASLVVTRSGWGSQEEQESLEQAVQSLQKLFPALEQLDLNVTIVGYNPVKSNEFWNWLREVLERHLTNLKNFTLRVSTYDYVKPSPCVRRPHIIHQILESWNEDEYQALKAVVCKPSCKG</sequence>
<organism evidence="3 4">
    <name type="scientific">Apiospora arundinis</name>
    <dbReference type="NCBI Taxonomy" id="335852"/>
    <lineage>
        <taxon>Eukaryota</taxon>
        <taxon>Fungi</taxon>
        <taxon>Dikarya</taxon>
        <taxon>Ascomycota</taxon>
        <taxon>Pezizomycotina</taxon>
        <taxon>Sordariomycetes</taxon>
        <taxon>Xylariomycetidae</taxon>
        <taxon>Amphisphaeriales</taxon>
        <taxon>Apiosporaceae</taxon>
        <taxon>Apiospora</taxon>
    </lineage>
</organism>